<accession>A0A382DA62</accession>
<name>A0A382DA62_9ZZZZ</name>
<proteinExistence type="predicted"/>
<gene>
    <name evidence="1" type="ORF">METZ01_LOCUS187766</name>
</gene>
<dbReference type="EMBL" id="UINC01038222">
    <property type="protein sequence ID" value="SVB34912.1"/>
    <property type="molecule type" value="Genomic_DNA"/>
</dbReference>
<evidence type="ECO:0000313" key="1">
    <source>
        <dbReference type="EMBL" id="SVB34912.1"/>
    </source>
</evidence>
<sequence length="39" mass="3993">RSVVVVEVNGYTIGPGADLTRATPVHGLLKAVNAGVVFD</sequence>
<organism evidence="1">
    <name type="scientific">marine metagenome</name>
    <dbReference type="NCBI Taxonomy" id="408172"/>
    <lineage>
        <taxon>unclassified sequences</taxon>
        <taxon>metagenomes</taxon>
        <taxon>ecological metagenomes</taxon>
    </lineage>
</organism>
<reference evidence="1" key="1">
    <citation type="submission" date="2018-05" db="EMBL/GenBank/DDBJ databases">
        <authorList>
            <person name="Lanie J.A."/>
            <person name="Ng W.-L."/>
            <person name="Kazmierczak K.M."/>
            <person name="Andrzejewski T.M."/>
            <person name="Davidsen T.M."/>
            <person name="Wayne K.J."/>
            <person name="Tettelin H."/>
            <person name="Glass J.I."/>
            <person name="Rusch D."/>
            <person name="Podicherti R."/>
            <person name="Tsui H.-C.T."/>
            <person name="Winkler M.E."/>
        </authorList>
    </citation>
    <scope>NUCLEOTIDE SEQUENCE</scope>
</reference>
<feature type="non-terminal residue" evidence="1">
    <location>
        <position position="1"/>
    </location>
</feature>
<protein>
    <submittedName>
        <fullName evidence="1">Uncharacterized protein</fullName>
    </submittedName>
</protein>
<dbReference type="AlphaFoldDB" id="A0A382DA62"/>